<dbReference type="Proteomes" id="UP000735302">
    <property type="component" value="Unassembled WGS sequence"/>
</dbReference>
<organism evidence="2 3">
    <name type="scientific">Plakobranchus ocellatus</name>
    <dbReference type="NCBI Taxonomy" id="259542"/>
    <lineage>
        <taxon>Eukaryota</taxon>
        <taxon>Metazoa</taxon>
        <taxon>Spiralia</taxon>
        <taxon>Lophotrochozoa</taxon>
        <taxon>Mollusca</taxon>
        <taxon>Gastropoda</taxon>
        <taxon>Heterobranchia</taxon>
        <taxon>Euthyneura</taxon>
        <taxon>Panpulmonata</taxon>
        <taxon>Sacoglossa</taxon>
        <taxon>Placobranchoidea</taxon>
        <taxon>Plakobranchidae</taxon>
        <taxon>Plakobranchus</taxon>
    </lineage>
</organism>
<sequence>MKNTNLNLSKSLSQCATDHGQQRETPLLLTTDVSHQQDIPSASSDPACIKLSNDSSDALKKSVDGSTTLLAVGKGKNGNVFSRPLAALNPLLRVISKPRQVASISQQNLNTSPEYRKNSTAHDKRRNFKSNSAPKNAIFPSSSITPDVISRSKESRKPSSRKRYHSVSPKATAAELLAIAASNAVKDFSPLITNHIDSKTLDLSKNGNGHDESNGLESVSTDSLFCPQQDHDQQIVPSKLNSNIREVLQDPHLDSDIGIPVMSPPNLIPTRPVDPSTVTIDHENTKKPVSSSSINKSRAFRSKLLNPSFDLHTGLANHLPFPRTPRICVSTLYPSLLESKPLSDSAVESADEISNTQKYEVSLNANDLYGNSSASLDTSPEKKKNSSLEPNSQTTSPVAGKSTTTCGKDPLLTPVFSRGKPVAATPPDTPSSSGSKNATFVFTIPNKGSSDDSISHNGTTDLFPDRISLTSDDNEDTDLMASLRRFQASRKSRRARDSLGLCQRQTLELPQSRSDPGLRSRLAPPPTESRRNSSAQLSPPEDVISERPRRNSAWTAEVLSIEIQMDYHMDPDELWENKVRVDQNVPVGNIFLFQFYGDYESYL</sequence>
<evidence type="ECO:0000313" key="2">
    <source>
        <dbReference type="EMBL" id="GFN92424.1"/>
    </source>
</evidence>
<dbReference type="AlphaFoldDB" id="A0AAV3ZCZ5"/>
<accession>A0AAV3ZCZ5</accession>
<comment type="caution">
    <text evidence="2">The sequence shown here is derived from an EMBL/GenBank/DDBJ whole genome shotgun (WGS) entry which is preliminary data.</text>
</comment>
<name>A0AAV3ZCZ5_9GAST</name>
<feature type="compositionally biased region" description="Polar residues" evidence="1">
    <location>
        <begin position="430"/>
        <end position="448"/>
    </location>
</feature>
<proteinExistence type="predicted"/>
<feature type="region of interest" description="Disordered" evidence="1">
    <location>
        <begin position="487"/>
        <end position="549"/>
    </location>
</feature>
<dbReference type="EMBL" id="BLXT01002238">
    <property type="protein sequence ID" value="GFN92424.1"/>
    <property type="molecule type" value="Genomic_DNA"/>
</dbReference>
<protein>
    <submittedName>
        <fullName evidence="2">Uncharacterized protein</fullName>
    </submittedName>
</protein>
<feature type="region of interest" description="Disordered" evidence="1">
    <location>
        <begin position="370"/>
        <end position="473"/>
    </location>
</feature>
<reference evidence="2 3" key="1">
    <citation type="journal article" date="2021" name="Elife">
        <title>Chloroplast acquisition without the gene transfer in kleptoplastic sea slugs, Plakobranchus ocellatus.</title>
        <authorList>
            <person name="Maeda T."/>
            <person name="Takahashi S."/>
            <person name="Yoshida T."/>
            <person name="Shimamura S."/>
            <person name="Takaki Y."/>
            <person name="Nagai Y."/>
            <person name="Toyoda A."/>
            <person name="Suzuki Y."/>
            <person name="Arimoto A."/>
            <person name="Ishii H."/>
            <person name="Satoh N."/>
            <person name="Nishiyama T."/>
            <person name="Hasebe M."/>
            <person name="Maruyama T."/>
            <person name="Minagawa J."/>
            <person name="Obokata J."/>
            <person name="Shigenobu S."/>
        </authorList>
    </citation>
    <scope>NUCLEOTIDE SEQUENCE [LARGE SCALE GENOMIC DNA]</scope>
</reference>
<feature type="compositionally biased region" description="Polar residues" evidence="1">
    <location>
        <begin position="503"/>
        <end position="514"/>
    </location>
</feature>
<evidence type="ECO:0000256" key="1">
    <source>
        <dbReference type="SAM" id="MobiDB-lite"/>
    </source>
</evidence>
<evidence type="ECO:0000313" key="3">
    <source>
        <dbReference type="Proteomes" id="UP000735302"/>
    </source>
</evidence>
<feature type="compositionally biased region" description="Polar residues" evidence="1">
    <location>
        <begin position="129"/>
        <end position="145"/>
    </location>
</feature>
<feature type="region of interest" description="Disordered" evidence="1">
    <location>
        <begin position="104"/>
        <end position="168"/>
    </location>
</feature>
<feature type="compositionally biased region" description="Polar residues" evidence="1">
    <location>
        <begin position="104"/>
        <end position="113"/>
    </location>
</feature>
<gene>
    <name evidence="2" type="ORF">PoB_001893000</name>
</gene>
<keyword evidence="3" id="KW-1185">Reference proteome</keyword>
<feature type="compositionally biased region" description="Polar residues" evidence="1">
    <location>
        <begin position="387"/>
        <end position="406"/>
    </location>
</feature>